<dbReference type="InterPro" id="IPR000595">
    <property type="entry name" value="cNMP-bd_dom"/>
</dbReference>
<evidence type="ECO:0000313" key="12">
    <source>
        <dbReference type="EMBL" id="PZP28358.1"/>
    </source>
</evidence>
<comment type="similarity">
    <text evidence="2">Belongs to the NTE family.</text>
</comment>
<dbReference type="SUPFAM" id="SSF52151">
    <property type="entry name" value="FabD/lysophospholipase-like"/>
    <property type="match status" value="1"/>
</dbReference>
<dbReference type="InterPro" id="IPR002641">
    <property type="entry name" value="PNPLA_dom"/>
</dbReference>
<dbReference type="GO" id="GO:0046470">
    <property type="term" value="P:phosphatidylcholine metabolic process"/>
    <property type="evidence" value="ECO:0007669"/>
    <property type="project" value="InterPro"/>
</dbReference>
<evidence type="ECO:0000256" key="9">
    <source>
        <dbReference type="PROSITE-ProRule" id="PRU01161"/>
    </source>
</evidence>
<protein>
    <submittedName>
        <fullName evidence="12">Patatin</fullName>
    </submittedName>
</protein>
<dbReference type="Pfam" id="PF01734">
    <property type="entry name" value="Patatin"/>
    <property type="match status" value="1"/>
</dbReference>
<keyword evidence="3" id="KW-0812">Transmembrane</keyword>
<name>A0A2W5DCE2_9BURK</name>
<dbReference type="SMART" id="SM00100">
    <property type="entry name" value="cNMP"/>
    <property type="match status" value="1"/>
</dbReference>
<dbReference type="PANTHER" id="PTHR14226">
    <property type="entry name" value="NEUROPATHY TARGET ESTERASE/SWISS CHEESE D.MELANOGASTER"/>
    <property type="match status" value="1"/>
</dbReference>
<dbReference type="EMBL" id="QFOD01000023">
    <property type="protein sequence ID" value="PZP28358.1"/>
    <property type="molecule type" value="Genomic_DNA"/>
</dbReference>
<evidence type="ECO:0000256" key="8">
    <source>
        <dbReference type="ARBA" id="ARBA00023136"/>
    </source>
</evidence>
<dbReference type="Pfam" id="PF24179">
    <property type="entry name" value="NTE_Ploop"/>
    <property type="match status" value="1"/>
</dbReference>
<keyword evidence="5 9" id="KW-0442">Lipid degradation</keyword>
<dbReference type="SUPFAM" id="SSF51206">
    <property type="entry name" value="cAMP-binding domain-like"/>
    <property type="match status" value="1"/>
</dbReference>
<feature type="short sequence motif" description="GXSXG" evidence="9">
    <location>
        <begin position="357"/>
        <end position="361"/>
    </location>
</feature>
<dbReference type="Gene3D" id="2.60.120.10">
    <property type="entry name" value="Jelly Rolls"/>
    <property type="match status" value="1"/>
</dbReference>
<evidence type="ECO:0000256" key="7">
    <source>
        <dbReference type="ARBA" id="ARBA00023098"/>
    </source>
</evidence>
<feature type="domain" description="PNPLA" evidence="11">
    <location>
        <begin position="326"/>
        <end position="491"/>
    </location>
</feature>
<comment type="subcellular location">
    <subcellularLocation>
        <location evidence="1">Membrane</location>
    </subcellularLocation>
</comment>
<dbReference type="Proteomes" id="UP000249633">
    <property type="component" value="Unassembled WGS sequence"/>
</dbReference>
<dbReference type="InterPro" id="IPR016035">
    <property type="entry name" value="Acyl_Trfase/lysoPLipase"/>
</dbReference>
<dbReference type="InterPro" id="IPR001423">
    <property type="entry name" value="LysoPLipase_patatin_CS"/>
</dbReference>
<dbReference type="InterPro" id="IPR056556">
    <property type="entry name" value="NTE1_P-loop_dom"/>
</dbReference>
<organism evidence="12 13">
    <name type="scientific">Roseateles depolymerans</name>
    <dbReference type="NCBI Taxonomy" id="76731"/>
    <lineage>
        <taxon>Bacteria</taxon>
        <taxon>Pseudomonadati</taxon>
        <taxon>Pseudomonadota</taxon>
        <taxon>Betaproteobacteria</taxon>
        <taxon>Burkholderiales</taxon>
        <taxon>Sphaerotilaceae</taxon>
        <taxon>Roseateles</taxon>
    </lineage>
</organism>
<dbReference type="PROSITE" id="PS51635">
    <property type="entry name" value="PNPLA"/>
    <property type="match status" value="1"/>
</dbReference>
<dbReference type="InterPro" id="IPR014710">
    <property type="entry name" value="RmlC-like_jellyroll"/>
</dbReference>
<dbReference type="PROSITE" id="PS50042">
    <property type="entry name" value="CNMP_BINDING_3"/>
    <property type="match status" value="1"/>
</dbReference>
<comment type="caution">
    <text evidence="12">The sequence shown here is derived from an EMBL/GenBank/DDBJ whole genome shotgun (WGS) entry which is preliminary data.</text>
</comment>
<proteinExistence type="inferred from homology"/>
<evidence type="ECO:0000256" key="2">
    <source>
        <dbReference type="ARBA" id="ARBA00006636"/>
    </source>
</evidence>
<dbReference type="PROSITE" id="PS00889">
    <property type="entry name" value="CNMP_BINDING_2"/>
    <property type="match status" value="1"/>
</dbReference>
<feature type="short sequence motif" description="DGA/G" evidence="9">
    <location>
        <begin position="478"/>
        <end position="480"/>
    </location>
</feature>
<dbReference type="CDD" id="cd07205">
    <property type="entry name" value="Pat_PNPLA6_PNPLA7_NTE1_like"/>
    <property type="match status" value="1"/>
</dbReference>
<sequence length="611" mass="66277">MSSGYHDRLLGGLLVQAFGELDAEALALLRDQLRWVELAGGQTLMAQGEPGDSMYLSVSGRLRAYVAHEGEPPRMVREMGRGQVIGEMSLYTDAPRSASVVAIRDSVLVRLDKQPFLQLLARHPQVGVALTRQIVGRLQTEHVPAPYAAPVVQALLPVSDGVDLPHFAAGLAAELGRFGRVRVVDAAAVDAALGPVADAAERHRQVSLWLDEVEADHDFVLLLADATPTPWTQRCCRHADEVLLLADAAAPPQVHASETTCLVQRPPRTEAAEILVLLHAADAGAPRGTAAWLARRPVADHFHIRPALARDMARLARMQARRAVGLVLAGGGARGFAHLGLMQALHERGIEVDCVGGTSMGSVMAALVASDRPLDEVLRSAREAFRVNPTGDYNLLPLISLIKGQRMRGLLQRALAELVGPGAGIEDLWKPYYCIATNYSQASEALLTRGPLERAVRASIAIPGALPPVVVDGDLLCDGGTFNNFPVDVMRQRRGVGTVVGADLSLRKARKLDFDELPGPWALLRDRLRPRPHRRYRLPPLSAYLLNVTILYSSSRQRAARAACDVYFNPPLDRVGLLAWKHFDSIVAQGRAHADEVLQRPDVHALLSHPP</sequence>
<keyword evidence="4 9" id="KW-0378">Hydrolase</keyword>
<evidence type="ECO:0000256" key="6">
    <source>
        <dbReference type="ARBA" id="ARBA00022989"/>
    </source>
</evidence>
<dbReference type="AlphaFoldDB" id="A0A2W5DCE2"/>
<dbReference type="Gene3D" id="3.40.1090.10">
    <property type="entry name" value="Cytosolic phospholipase A2 catalytic domain"/>
    <property type="match status" value="2"/>
</dbReference>
<feature type="short sequence motif" description="GXGXXG" evidence="9">
    <location>
        <begin position="330"/>
        <end position="335"/>
    </location>
</feature>
<dbReference type="PROSITE" id="PS01237">
    <property type="entry name" value="UPF0028"/>
    <property type="match status" value="1"/>
</dbReference>
<evidence type="ECO:0000259" key="10">
    <source>
        <dbReference type="PROSITE" id="PS50042"/>
    </source>
</evidence>
<dbReference type="InterPro" id="IPR050301">
    <property type="entry name" value="NTE"/>
</dbReference>
<accession>A0A2W5DCE2</accession>
<keyword evidence="7 9" id="KW-0443">Lipid metabolism</keyword>
<feature type="active site" description="Proton acceptor" evidence="9">
    <location>
        <position position="478"/>
    </location>
</feature>
<dbReference type="GO" id="GO:0016020">
    <property type="term" value="C:membrane"/>
    <property type="evidence" value="ECO:0007669"/>
    <property type="project" value="UniProtKB-SubCell"/>
</dbReference>
<dbReference type="InterPro" id="IPR018488">
    <property type="entry name" value="cNMP-bd_CS"/>
</dbReference>
<feature type="domain" description="Cyclic nucleotide-binding" evidence="10">
    <location>
        <begin position="17"/>
        <end position="137"/>
    </location>
</feature>
<dbReference type="GO" id="GO:0004622">
    <property type="term" value="F:phosphatidylcholine lysophospholipase activity"/>
    <property type="evidence" value="ECO:0007669"/>
    <property type="project" value="InterPro"/>
</dbReference>
<evidence type="ECO:0000256" key="5">
    <source>
        <dbReference type="ARBA" id="ARBA00022963"/>
    </source>
</evidence>
<dbReference type="InterPro" id="IPR018490">
    <property type="entry name" value="cNMP-bd_dom_sf"/>
</dbReference>
<dbReference type="Pfam" id="PF00027">
    <property type="entry name" value="cNMP_binding"/>
    <property type="match status" value="1"/>
</dbReference>
<dbReference type="PANTHER" id="PTHR14226:SF29">
    <property type="entry name" value="NEUROPATHY TARGET ESTERASE SWS"/>
    <property type="match status" value="1"/>
</dbReference>
<keyword evidence="6" id="KW-1133">Transmembrane helix</keyword>
<reference evidence="12 13" key="1">
    <citation type="submission" date="2017-08" db="EMBL/GenBank/DDBJ databases">
        <title>Infants hospitalized years apart are colonized by the same room-sourced microbial strains.</title>
        <authorList>
            <person name="Brooks B."/>
            <person name="Olm M.R."/>
            <person name="Firek B.A."/>
            <person name="Baker R."/>
            <person name="Thomas B.C."/>
            <person name="Morowitz M.J."/>
            <person name="Banfield J.F."/>
        </authorList>
    </citation>
    <scope>NUCLEOTIDE SEQUENCE [LARGE SCALE GENOMIC DNA]</scope>
    <source>
        <strain evidence="12">S2_012_000_R2_81</strain>
    </source>
</reference>
<evidence type="ECO:0000313" key="13">
    <source>
        <dbReference type="Proteomes" id="UP000249633"/>
    </source>
</evidence>
<evidence type="ECO:0000256" key="3">
    <source>
        <dbReference type="ARBA" id="ARBA00022692"/>
    </source>
</evidence>
<dbReference type="PRINTS" id="PR00103">
    <property type="entry name" value="CAMPKINASE"/>
</dbReference>
<feature type="active site" description="Nucleophile" evidence="9">
    <location>
        <position position="359"/>
    </location>
</feature>
<keyword evidence="8" id="KW-0472">Membrane</keyword>
<dbReference type="GO" id="GO:0016042">
    <property type="term" value="P:lipid catabolic process"/>
    <property type="evidence" value="ECO:0007669"/>
    <property type="project" value="UniProtKB-UniRule"/>
</dbReference>
<dbReference type="CDD" id="cd00038">
    <property type="entry name" value="CAP_ED"/>
    <property type="match status" value="1"/>
</dbReference>
<gene>
    <name evidence="12" type="ORF">DI603_19535</name>
</gene>
<evidence type="ECO:0000256" key="4">
    <source>
        <dbReference type="ARBA" id="ARBA00022801"/>
    </source>
</evidence>
<evidence type="ECO:0000259" key="11">
    <source>
        <dbReference type="PROSITE" id="PS51635"/>
    </source>
</evidence>
<evidence type="ECO:0000256" key="1">
    <source>
        <dbReference type="ARBA" id="ARBA00004370"/>
    </source>
</evidence>